<evidence type="ECO:0000256" key="1">
    <source>
        <dbReference type="ARBA" id="ARBA00006484"/>
    </source>
</evidence>
<dbReference type="PROSITE" id="PS00061">
    <property type="entry name" value="ADH_SHORT"/>
    <property type="match status" value="1"/>
</dbReference>
<dbReference type="RefSeq" id="WP_013227246.1">
    <property type="nucleotide sequence ID" value="NC_014318.1"/>
</dbReference>
<proteinExistence type="inferred from homology"/>
<reference evidence="3 4" key="1">
    <citation type="journal article" date="2010" name="Cell Res.">
        <title>Complete genome sequence of the rifamycin SV-producing Amycolatopsis mediterranei U32 revealed its genetic characteristics in phylogeny and metabolism.</title>
        <authorList>
            <person name="Zhao W."/>
            <person name="Zhong Y."/>
            <person name="Yuan H."/>
            <person name="Wang J."/>
            <person name="Zheng H."/>
            <person name="Wang Y."/>
            <person name="Cen X."/>
            <person name="Xu F."/>
            <person name="Bai J."/>
            <person name="Han X."/>
            <person name="Lu G."/>
            <person name="Zhu Y."/>
            <person name="Shao Z."/>
            <person name="Yan H."/>
            <person name="Li C."/>
            <person name="Peng N."/>
            <person name="Zhang Z."/>
            <person name="Zhang Y."/>
            <person name="Lin W."/>
            <person name="Fan Y."/>
            <person name="Qin Z."/>
            <person name="Hu Y."/>
            <person name="Zhu B."/>
            <person name="Wang S."/>
            <person name="Ding X."/>
            <person name="Zhao G.P."/>
        </authorList>
    </citation>
    <scope>NUCLEOTIDE SEQUENCE [LARGE SCALE GENOMIC DNA]</scope>
    <source>
        <strain evidence="4">U-32</strain>
    </source>
</reference>
<dbReference type="Pfam" id="PF13561">
    <property type="entry name" value="adh_short_C2"/>
    <property type="match status" value="1"/>
</dbReference>
<dbReference type="KEGG" id="amd:AMED_5426"/>
<dbReference type="FunFam" id="3.40.50.720:FF:000084">
    <property type="entry name" value="Short-chain dehydrogenase reductase"/>
    <property type="match status" value="1"/>
</dbReference>
<gene>
    <name evidence="3" type="ordered locus">AMED_5426</name>
</gene>
<dbReference type="InterPro" id="IPR020904">
    <property type="entry name" value="Sc_DH/Rdtase_CS"/>
</dbReference>
<dbReference type="PATRIC" id="fig|749927.5.peg.5624"/>
<dbReference type="InterPro" id="IPR036291">
    <property type="entry name" value="NAD(P)-bd_dom_sf"/>
</dbReference>
<dbReference type="eggNOG" id="COG1028">
    <property type="taxonomic scope" value="Bacteria"/>
</dbReference>
<dbReference type="OrthoDB" id="286404at2"/>
<dbReference type="SUPFAM" id="SSF51735">
    <property type="entry name" value="NAD(P)-binding Rossmann-fold domains"/>
    <property type="match status" value="1"/>
</dbReference>
<evidence type="ECO:0000313" key="4">
    <source>
        <dbReference type="Proteomes" id="UP000000328"/>
    </source>
</evidence>
<dbReference type="PRINTS" id="PR00080">
    <property type="entry name" value="SDRFAMILY"/>
</dbReference>
<protein>
    <submittedName>
        <fullName evidence="3">Short-chain dehydrogenase/reductase SDR</fullName>
    </submittedName>
</protein>
<dbReference type="PANTHER" id="PTHR42760:SF40">
    <property type="entry name" value="3-OXOACYL-[ACYL-CARRIER-PROTEIN] REDUCTASE, CHLOROPLASTIC"/>
    <property type="match status" value="1"/>
</dbReference>
<accession>A0A0H3D968</accession>
<dbReference type="GO" id="GO:0016616">
    <property type="term" value="F:oxidoreductase activity, acting on the CH-OH group of donors, NAD or NADP as acceptor"/>
    <property type="evidence" value="ECO:0007669"/>
    <property type="project" value="TreeGrafter"/>
</dbReference>
<dbReference type="InterPro" id="IPR002347">
    <property type="entry name" value="SDR_fam"/>
</dbReference>
<dbReference type="HOGENOM" id="CLU_010194_1_3_11"/>
<dbReference type="GeneID" id="92873134"/>
<evidence type="ECO:0000256" key="2">
    <source>
        <dbReference type="ARBA" id="ARBA00023002"/>
    </source>
</evidence>
<dbReference type="PRINTS" id="PR00081">
    <property type="entry name" value="GDHRDH"/>
</dbReference>
<keyword evidence="2" id="KW-0560">Oxidoreductase</keyword>
<evidence type="ECO:0000313" key="3">
    <source>
        <dbReference type="EMBL" id="ADJ47186.1"/>
    </source>
</evidence>
<dbReference type="AlphaFoldDB" id="A0A0H3D968"/>
<dbReference type="Gene3D" id="3.40.50.720">
    <property type="entry name" value="NAD(P)-binding Rossmann-like Domain"/>
    <property type="match status" value="1"/>
</dbReference>
<organism evidence="3 4">
    <name type="scientific">Amycolatopsis mediterranei (strain U-32)</name>
    <dbReference type="NCBI Taxonomy" id="749927"/>
    <lineage>
        <taxon>Bacteria</taxon>
        <taxon>Bacillati</taxon>
        <taxon>Actinomycetota</taxon>
        <taxon>Actinomycetes</taxon>
        <taxon>Pseudonocardiales</taxon>
        <taxon>Pseudonocardiaceae</taxon>
        <taxon>Amycolatopsis</taxon>
    </lineage>
</organism>
<comment type="similarity">
    <text evidence="1">Belongs to the short-chain dehydrogenases/reductases (SDR) family.</text>
</comment>
<dbReference type="PANTHER" id="PTHR42760">
    <property type="entry name" value="SHORT-CHAIN DEHYDROGENASES/REDUCTASES FAMILY MEMBER"/>
    <property type="match status" value="1"/>
</dbReference>
<dbReference type="Proteomes" id="UP000000328">
    <property type="component" value="Chromosome"/>
</dbReference>
<name>A0A0H3D968_AMYMU</name>
<dbReference type="GO" id="GO:0030497">
    <property type="term" value="P:fatty acid elongation"/>
    <property type="evidence" value="ECO:0007669"/>
    <property type="project" value="TreeGrafter"/>
</dbReference>
<dbReference type="EMBL" id="CP002000">
    <property type="protein sequence ID" value="ADJ47186.1"/>
    <property type="molecule type" value="Genomic_DNA"/>
</dbReference>
<sequence>MELDLKGKRALVTGGTRGIGRAVTLGLASAGATVVAVHREDTAAAESLRRELAELGGSVVRADVTVASEVARVAETCKAQLGGLDVLVNNAGVHGHAPLAELDPAGWTRLIDTDLTSMFLVTQACVPLLAEGASVVNVGASVAFRGMAGAAHYTAAKAGVIGLTRSLCKEFGGIRVNTIAPGVIDTGDELPPPVAERVKRMTALGRLGTPEEVAGAVLFLASDLSAYVTGALLAVDGGM</sequence>